<evidence type="ECO:0000256" key="3">
    <source>
        <dbReference type="ARBA" id="ARBA00022448"/>
    </source>
</evidence>
<sequence>MKNKYVPTALGLYINYIVHGMGVLIIMQNKDALAAQWNTNIEGVSGVVAMLGIGRLVAILISGWLSDKFGRKPFVYLGMLIYALFFVGILFSPSVPVAMAFGVIAGIANSCLDSGTYPALMESFPKTAGTASVLIKAAVQIGQFALPFIIAFLGSSGLWFGWSFVVCLVLLCVNALFLLKLPFPDSDNKEAEKEGIEIEAAPVTIFKSKPKMHIEGVAFVIYGFISQATFYLISQYIAVYGQEVAAMSENSAKLLVSYYSTGSLVCVGVTAVVAAKVRPVNLVLPYTLASFLSITAMWLFPTPTVLIVGAVLVGFFAAGGVMQLGLTVMGEMFPAGKGTITGIFYTFGSIASFAIPVVSGRIASSNPRGIMLLDTIIAGIGFVLAVIIFIRYRQTIDTSK</sequence>
<keyword evidence="4 7" id="KW-0812">Transmembrane</keyword>
<dbReference type="InterPro" id="IPR036259">
    <property type="entry name" value="MFS_trans_sf"/>
</dbReference>
<name>A0A1E5H8G7_9ENTE</name>
<feature type="transmembrane region" description="Helical" evidence="7">
    <location>
        <begin position="217"/>
        <end position="238"/>
    </location>
</feature>
<reference evidence="10" key="1">
    <citation type="submission" date="2016-09" db="EMBL/GenBank/DDBJ databases">
        <authorList>
            <person name="Gulvik C.A."/>
        </authorList>
    </citation>
    <scope>NUCLEOTIDE SEQUENCE [LARGE SCALE GENOMIC DNA]</scope>
    <source>
        <strain evidence="10">LMG 26676</strain>
    </source>
</reference>
<evidence type="ECO:0000256" key="1">
    <source>
        <dbReference type="ARBA" id="ARBA00004651"/>
    </source>
</evidence>
<dbReference type="PROSITE" id="PS00216">
    <property type="entry name" value="SUGAR_TRANSPORT_1"/>
    <property type="match status" value="1"/>
</dbReference>
<comment type="similarity">
    <text evidence="2">Belongs to the major facilitator superfamily.</text>
</comment>
<keyword evidence="6 7" id="KW-0472">Membrane</keyword>
<keyword evidence="10" id="KW-1185">Reference proteome</keyword>
<evidence type="ECO:0000259" key="8">
    <source>
        <dbReference type="PROSITE" id="PS50850"/>
    </source>
</evidence>
<comment type="caution">
    <text evidence="9">The sequence shown here is derived from an EMBL/GenBank/DDBJ whole genome shotgun (WGS) entry which is preliminary data.</text>
</comment>
<dbReference type="Proteomes" id="UP000094469">
    <property type="component" value="Unassembled WGS sequence"/>
</dbReference>
<evidence type="ECO:0000256" key="7">
    <source>
        <dbReference type="SAM" id="Phobius"/>
    </source>
</evidence>
<keyword evidence="3" id="KW-0813">Transport</keyword>
<feature type="transmembrane region" description="Helical" evidence="7">
    <location>
        <begin position="159"/>
        <end position="179"/>
    </location>
</feature>
<protein>
    <submittedName>
        <fullName evidence="9">MFS transporter</fullName>
    </submittedName>
</protein>
<feature type="transmembrane region" description="Helical" evidence="7">
    <location>
        <begin position="47"/>
        <end position="66"/>
    </location>
</feature>
<feature type="transmembrane region" description="Helical" evidence="7">
    <location>
        <begin position="282"/>
        <end position="300"/>
    </location>
</feature>
<feature type="transmembrane region" description="Helical" evidence="7">
    <location>
        <begin position="73"/>
        <end position="91"/>
    </location>
</feature>
<dbReference type="AlphaFoldDB" id="A0A1E5H8G7"/>
<evidence type="ECO:0000256" key="5">
    <source>
        <dbReference type="ARBA" id="ARBA00022989"/>
    </source>
</evidence>
<keyword evidence="5 7" id="KW-1133">Transmembrane helix</keyword>
<feature type="transmembrane region" description="Helical" evidence="7">
    <location>
        <begin position="97"/>
        <end position="121"/>
    </location>
</feature>
<evidence type="ECO:0000256" key="4">
    <source>
        <dbReference type="ARBA" id="ARBA00022692"/>
    </source>
</evidence>
<dbReference type="PANTHER" id="PTHR23514">
    <property type="entry name" value="BYPASS OF STOP CODON PROTEIN 6"/>
    <property type="match status" value="1"/>
</dbReference>
<feature type="transmembrane region" description="Helical" evidence="7">
    <location>
        <begin position="7"/>
        <end position="27"/>
    </location>
</feature>
<feature type="domain" description="Major facilitator superfamily (MFS) profile" evidence="8">
    <location>
        <begin position="8"/>
        <end position="393"/>
    </location>
</feature>
<evidence type="ECO:0000256" key="6">
    <source>
        <dbReference type="ARBA" id="ARBA00023136"/>
    </source>
</evidence>
<dbReference type="InterPro" id="IPR020846">
    <property type="entry name" value="MFS_dom"/>
</dbReference>
<gene>
    <name evidence="9" type="ORF">BCR24_08565</name>
</gene>
<feature type="transmembrane region" description="Helical" evidence="7">
    <location>
        <begin position="306"/>
        <end position="326"/>
    </location>
</feature>
<dbReference type="InterPro" id="IPR005829">
    <property type="entry name" value="Sugar_transporter_CS"/>
</dbReference>
<dbReference type="EMBL" id="MIKC01000041">
    <property type="protein sequence ID" value="OEG21126.1"/>
    <property type="molecule type" value="Genomic_DNA"/>
</dbReference>
<dbReference type="SUPFAM" id="SSF103473">
    <property type="entry name" value="MFS general substrate transporter"/>
    <property type="match status" value="1"/>
</dbReference>
<dbReference type="InterPro" id="IPR051788">
    <property type="entry name" value="MFS_Transporter"/>
</dbReference>
<dbReference type="InterPro" id="IPR011701">
    <property type="entry name" value="MFS"/>
</dbReference>
<proteinExistence type="inferred from homology"/>
<feature type="transmembrane region" description="Helical" evidence="7">
    <location>
        <begin position="338"/>
        <end position="358"/>
    </location>
</feature>
<dbReference type="OrthoDB" id="7066727at2"/>
<feature type="transmembrane region" description="Helical" evidence="7">
    <location>
        <begin position="133"/>
        <end position="153"/>
    </location>
</feature>
<feature type="transmembrane region" description="Helical" evidence="7">
    <location>
        <begin position="370"/>
        <end position="390"/>
    </location>
</feature>
<accession>A0A1E5H8G7</accession>
<dbReference type="RefSeq" id="WP_069641284.1">
    <property type="nucleotide sequence ID" value="NZ_JAFBEZ010000006.1"/>
</dbReference>
<organism evidence="9 10">
    <name type="scientific">Enterococcus ureilyticus</name>
    <dbReference type="NCBI Taxonomy" id="1131292"/>
    <lineage>
        <taxon>Bacteria</taxon>
        <taxon>Bacillati</taxon>
        <taxon>Bacillota</taxon>
        <taxon>Bacilli</taxon>
        <taxon>Lactobacillales</taxon>
        <taxon>Enterococcaceae</taxon>
        <taxon>Enterococcus</taxon>
    </lineage>
</organism>
<dbReference type="GO" id="GO:0022857">
    <property type="term" value="F:transmembrane transporter activity"/>
    <property type="evidence" value="ECO:0007669"/>
    <property type="project" value="InterPro"/>
</dbReference>
<dbReference type="PANTHER" id="PTHR23514:SF3">
    <property type="entry name" value="BYPASS OF STOP CODON PROTEIN 6"/>
    <property type="match status" value="1"/>
</dbReference>
<dbReference type="GO" id="GO:0005886">
    <property type="term" value="C:plasma membrane"/>
    <property type="evidence" value="ECO:0007669"/>
    <property type="project" value="UniProtKB-SubCell"/>
</dbReference>
<feature type="transmembrane region" description="Helical" evidence="7">
    <location>
        <begin position="258"/>
        <end position="275"/>
    </location>
</feature>
<comment type="subcellular location">
    <subcellularLocation>
        <location evidence="1">Cell membrane</location>
        <topology evidence="1">Multi-pass membrane protein</topology>
    </subcellularLocation>
</comment>
<dbReference type="STRING" id="1131292.BCR24_08565"/>
<dbReference type="Gene3D" id="1.20.1250.20">
    <property type="entry name" value="MFS general substrate transporter like domains"/>
    <property type="match status" value="1"/>
</dbReference>
<dbReference type="PROSITE" id="PS50850">
    <property type="entry name" value="MFS"/>
    <property type="match status" value="1"/>
</dbReference>
<evidence type="ECO:0000313" key="9">
    <source>
        <dbReference type="EMBL" id="OEG21126.1"/>
    </source>
</evidence>
<evidence type="ECO:0000256" key="2">
    <source>
        <dbReference type="ARBA" id="ARBA00008335"/>
    </source>
</evidence>
<evidence type="ECO:0000313" key="10">
    <source>
        <dbReference type="Proteomes" id="UP000094469"/>
    </source>
</evidence>
<dbReference type="Pfam" id="PF07690">
    <property type="entry name" value="MFS_1"/>
    <property type="match status" value="1"/>
</dbReference>